<reference evidence="6" key="3">
    <citation type="submission" date="2024-01" db="EMBL/GenBank/DDBJ databases">
        <authorList>
            <person name="Coelho M.A."/>
            <person name="David-Palma M."/>
            <person name="Shea T."/>
            <person name="Sun S."/>
            <person name="Cuomo C.A."/>
            <person name="Heitman J."/>
        </authorList>
    </citation>
    <scope>NUCLEOTIDE SEQUENCE</scope>
    <source>
        <strain evidence="6">CBS 7841</strain>
    </source>
</reference>
<evidence type="ECO:0000313" key="7">
    <source>
        <dbReference type="Proteomes" id="UP000094043"/>
    </source>
</evidence>
<dbReference type="SMART" id="SM01131">
    <property type="entry name" value="DHHA2"/>
    <property type="match status" value="1"/>
</dbReference>
<dbReference type="Proteomes" id="UP000094043">
    <property type="component" value="Chromosome 8"/>
</dbReference>
<keyword evidence="2" id="KW-0479">Metal-binding</keyword>
<dbReference type="AlphaFoldDB" id="A0AAJ8M4N8"/>
<reference evidence="6" key="2">
    <citation type="journal article" date="2022" name="Elife">
        <title>Obligate sexual reproduction of a homothallic fungus closely related to the Cryptococcus pathogenic species complex.</title>
        <authorList>
            <person name="Passer A.R."/>
            <person name="Clancey S.A."/>
            <person name="Shea T."/>
            <person name="David-Palma M."/>
            <person name="Averette A.F."/>
            <person name="Boekhout T."/>
            <person name="Porcel B.M."/>
            <person name="Nowrousian M."/>
            <person name="Cuomo C.A."/>
            <person name="Sun S."/>
            <person name="Heitman J."/>
            <person name="Coelho M.A."/>
        </authorList>
    </citation>
    <scope>NUCLEOTIDE SEQUENCE</scope>
    <source>
        <strain evidence="6">CBS 7841</strain>
    </source>
</reference>
<dbReference type="GO" id="GO:0004309">
    <property type="term" value="F:exopolyphosphatase activity"/>
    <property type="evidence" value="ECO:0007669"/>
    <property type="project" value="TreeGrafter"/>
</dbReference>
<protein>
    <recommendedName>
        <fullName evidence="5">DHHA2 domain-containing protein</fullName>
    </recommendedName>
</protein>
<dbReference type="SUPFAM" id="SSF64182">
    <property type="entry name" value="DHH phosphoesterases"/>
    <property type="match status" value="1"/>
</dbReference>
<keyword evidence="7" id="KW-1185">Reference proteome</keyword>
<accession>A0AAJ8M4N8</accession>
<dbReference type="InterPro" id="IPR038222">
    <property type="entry name" value="DHHA2_dom_sf"/>
</dbReference>
<evidence type="ECO:0000256" key="2">
    <source>
        <dbReference type="ARBA" id="ARBA00022723"/>
    </source>
</evidence>
<evidence type="ECO:0000256" key="1">
    <source>
        <dbReference type="ARBA" id="ARBA00001936"/>
    </source>
</evidence>
<dbReference type="GeneID" id="91090340"/>
<dbReference type="GO" id="GO:0046872">
    <property type="term" value="F:metal ion binding"/>
    <property type="evidence" value="ECO:0007669"/>
    <property type="project" value="UniProtKB-KW"/>
</dbReference>
<dbReference type="InterPro" id="IPR004097">
    <property type="entry name" value="DHHA2"/>
</dbReference>
<evidence type="ECO:0000313" key="6">
    <source>
        <dbReference type="EMBL" id="WVN90887.1"/>
    </source>
</evidence>
<name>A0AAJ8M4N8_9TREE</name>
<dbReference type="EMBL" id="CP143791">
    <property type="protein sequence ID" value="WVN90887.1"/>
    <property type="molecule type" value="Genomic_DNA"/>
</dbReference>
<organism evidence="6 7">
    <name type="scientific">Cryptococcus depauperatus CBS 7841</name>
    <dbReference type="NCBI Taxonomy" id="1295531"/>
    <lineage>
        <taxon>Eukaryota</taxon>
        <taxon>Fungi</taxon>
        <taxon>Dikarya</taxon>
        <taxon>Basidiomycota</taxon>
        <taxon>Agaricomycotina</taxon>
        <taxon>Tremellomycetes</taxon>
        <taxon>Tremellales</taxon>
        <taxon>Cryptococcaceae</taxon>
        <taxon>Cryptococcus</taxon>
    </lineage>
</organism>
<dbReference type="KEGG" id="cdep:91090340"/>
<dbReference type="InterPro" id="IPR001667">
    <property type="entry name" value="DDH_dom"/>
</dbReference>
<reference evidence="6" key="1">
    <citation type="submission" date="2016-06" db="EMBL/GenBank/DDBJ databases">
        <authorList>
            <person name="Cuomo C."/>
            <person name="Litvintseva A."/>
            <person name="Heitman J."/>
            <person name="Chen Y."/>
            <person name="Sun S."/>
            <person name="Springer D."/>
            <person name="Dromer F."/>
            <person name="Young S."/>
            <person name="Zeng Q."/>
            <person name="Chapman S."/>
            <person name="Gujja S."/>
            <person name="Saif S."/>
            <person name="Birren B."/>
        </authorList>
    </citation>
    <scope>NUCLEOTIDE SEQUENCE</scope>
    <source>
        <strain evidence="6">CBS 7841</strain>
    </source>
</reference>
<dbReference type="RefSeq" id="XP_066071587.1">
    <property type="nucleotide sequence ID" value="XM_066215490.1"/>
</dbReference>
<feature type="domain" description="DHHA2" evidence="5">
    <location>
        <begin position="257"/>
        <end position="432"/>
    </location>
</feature>
<dbReference type="PANTHER" id="PTHR12112:SF39">
    <property type="entry name" value="EG:152A3.5 PROTEIN (FBGN0003116_PN PROTEIN)"/>
    <property type="match status" value="1"/>
</dbReference>
<dbReference type="Gene3D" id="3.90.1640.10">
    <property type="entry name" value="inorganic pyrophosphatase (n-terminal core)"/>
    <property type="match status" value="1"/>
</dbReference>
<comment type="cofactor">
    <cofactor evidence="1">
        <name>Mn(2+)</name>
        <dbReference type="ChEBI" id="CHEBI:29035"/>
    </cofactor>
</comment>
<proteinExistence type="predicted"/>
<dbReference type="PANTHER" id="PTHR12112">
    <property type="entry name" value="BNIP - RELATED"/>
    <property type="match status" value="1"/>
</dbReference>
<evidence type="ECO:0000256" key="3">
    <source>
        <dbReference type="ARBA" id="ARBA00022801"/>
    </source>
</evidence>
<keyword evidence="4" id="KW-0464">Manganese</keyword>
<evidence type="ECO:0000256" key="4">
    <source>
        <dbReference type="ARBA" id="ARBA00023211"/>
    </source>
</evidence>
<dbReference type="Gene3D" id="3.10.310.20">
    <property type="entry name" value="DHHA2 domain"/>
    <property type="match status" value="1"/>
</dbReference>
<dbReference type="GO" id="GO:0005737">
    <property type="term" value="C:cytoplasm"/>
    <property type="evidence" value="ECO:0007669"/>
    <property type="project" value="InterPro"/>
</dbReference>
<gene>
    <name evidence="6" type="ORF">L203_106132</name>
</gene>
<dbReference type="Pfam" id="PF01368">
    <property type="entry name" value="DHH"/>
    <property type="match status" value="1"/>
</dbReference>
<keyword evidence="3" id="KW-0378">Hydrolase</keyword>
<dbReference type="Pfam" id="PF02833">
    <property type="entry name" value="DHHA2"/>
    <property type="match status" value="1"/>
</dbReference>
<sequence>MSKAGVISEGNGEGRLAGFLSSQKNSFLQDLKDGKGKGWIVVMGNEAGDLDSLASSIAFSQLSATLNASRVVPLVLTPPKYMTLRPENLLVLQKTFIPLTSLLHASELPMLSSDLSKQGAKFALVDHNRLLPEFGAGHVEVVIDHHEDEGLHTDAAIRNITVPVGSCASLVTQHFKPQWEASLQHEAPIPAELATVLLSAILVDTAGLKPQGKATPIDYDSAEFLYRISTLPQPRNDVSFLSSPDGFSVPSPLTQLASILLETKSNISNLSTYELAMRDYKEYMWPTQAAAFPTLKVGLSTVPLSLKPWIERTPQGWNSLMQGIDEYMTERTLDIEGILTTFKSEKKGKHKRQLAVVVRSGGVIKDDDEAERVFDRLVQGLEGSGDILSLKRWKKEGTVRKENTKGKWVKIWVQGNTRSTRKQIAPLMKEIVATIQ</sequence>
<dbReference type="InterPro" id="IPR038763">
    <property type="entry name" value="DHH_sf"/>
</dbReference>
<evidence type="ECO:0000259" key="5">
    <source>
        <dbReference type="SMART" id="SM01131"/>
    </source>
</evidence>